<dbReference type="RefSeq" id="XP_066657181.1">
    <property type="nucleotide sequence ID" value="XM_066795207.1"/>
</dbReference>
<organism evidence="1 2">
    <name type="scientific">Phyllosticta citribraziliensis</name>
    <dbReference type="NCBI Taxonomy" id="989973"/>
    <lineage>
        <taxon>Eukaryota</taxon>
        <taxon>Fungi</taxon>
        <taxon>Dikarya</taxon>
        <taxon>Ascomycota</taxon>
        <taxon>Pezizomycotina</taxon>
        <taxon>Dothideomycetes</taxon>
        <taxon>Dothideomycetes incertae sedis</taxon>
        <taxon>Botryosphaeriales</taxon>
        <taxon>Phyllostictaceae</taxon>
        <taxon>Phyllosticta</taxon>
    </lineage>
</organism>
<protein>
    <submittedName>
        <fullName evidence="1">Uncharacterized protein</fullName>
    </submittedName>
</protein>
<comment type="caution">
    <text evidence="1">The sequence shown here is derived from an EMBL/GenBank/DDBJ whole genome shotgun (WGS) entry which is preliminary data.</text>
</comment>
<keyword evidence="2" id="KW-1185">Reference proteome</keyword>
<evidence type="ECO:0000313" key="2">
    <source>
        <dbReference type="Proteomes" id="UP001360953"/>
    </source>
</evidence>
<reference evidence="1 2" key="1">
    <citation type="submission" date="2024-04" db="EMBL/GenBank/DDBJ databases">
        <title>Phyllosticta paracitricarpa is synonymous to the EU quarantine fungus P. citricarpa based on phylogenomic analyses.</title>
        <authorList>
            <consortium name="Lawrence Berkeley National Laboratory"/>
            <person name="Van ingen-buijs V.A."/>
            <person name="Van westerhoven A.C."/>
            <person name="Haridas S."/>
            <person name="Skiadas P."/>
            <person name="Martin F."/>
            <person name="Groenewald J.Z."/>
            <person name="Crous P.W."/>
            <person name="Seidl M.F."/>
        </authorList>
    </citation>
    <scope>NUCLEOTIDE SEQUENCE [LARGE SCALE GENOMIC DNA]</scope>
    <source>
        <strain evidence="1 2">CPC 17464</strain>
    </source>
</reference>
<dbReference type="Proteomes" id="UP001360953">
    <property type="component" value="Unassembled WGS sequence"/>
</dbReference>
<accession>A0ABR1M0R9</accession>
<proteinExistence type="predicted"/>
<dbReference type="EMBL" id="JBBPEH010000004">
    <property type="protein sequence ID" value="KAK7539910.1"/>
    <property type="molecule type" value="Genomic_DNA"/>
</dbReference>
<name>A0ABR1M0R9_9PEZI</name>
<sequence length="226" mass="25063">MAAVQKRNRNTRQVITAAASFQLQLLLRLFHHLHHMAHGTPSNAQQYSRNQASQSVAGYRLPGCRSKNSPAAGGWYVGRTSLVITWEGTGQGSVRASSENETESKENKSFGPRTLRLRHGAYRMGRHDASQGPCGSGGWKMMIVLMVGCGDDVGIVIESNSLPVWHARASWRDAPWTRIALRKDGTVQVFSLPPLSRPSVRACPCRVRERITPFASCKTRRKRKGE</sequence>
<evidence type="ECO:0000313" key="1">
    <source>
        <dbReference type="EMBL" id="KAK7539910.1"/>
    </source>
</evidence>
<gene>
    <name evidence="1" type="ORF">J3D65DRAFT_302294</name>
</gene>
<dbReference type="GeneID" id="92028113"/>